<sequence length="49" mass="5841">SQMMLTADDDCTYNSSQTSHGLQQGRKFQDFVKLHIKLPIYYHHNHYLE</sequence>
<dbReference type="AlphaFoldDB" id="A0A817ZAM6"/>
<name>A0A817ZAM6_9BILA</name>
<reference evidence="2" key="1">
    <citation type="submission" date="2021-02" db="EMBL/GenBank/DDBJ databases">
        <authorList>
            <person name="Nowell W R."/>
        </authorList>
    </citation>
    <scope>NUCLEOTIDE SEQUENCE</scope>
</reference>
<feature type="region of interest" description="Disordered" evidence="1">
    <location>
        <begin position="1"/>
        <end position="20"/>
    </location>
</feature>
<evidence type="ECO:0000256" key="1">
    <source>
        <dbReference type="SAM" id="MobiDB-lite"/>
    </source>
</evidence>
<evidence type="ECO:0000313" key="3">
    <source>
        <dbReference type="Proteomes" id="UP000663869"/>
    </source>
</evidence>
<organism evidence="2 3">
    <name type="scientific">Rotaria socialis</name>
    <dbReference type="NCBI Taxonomy" id="392032"/>
    <lineage>
        <taxon>Eukaryota</taxon>
        <taxon>Metazoa</taxon>
        <taxon>Spiralia</taxon>
        <taxon>Gnathifera</taxon>
        <taxon>Rotifera</taxon>
        <taxon>Eurotatoria</taxon>
        <taxon>Bdelloidea</taxon>
        <taxon>Philodinida</taxon>
        <taxon>Philodinidae</taxon>
        <taxon>Rotaria</taxon>
    </lineage>
</organism>
<evidence type="ECO:0000313" key="2">
    <source>
        <dbReference type="EMBL" id="CAF3389903.1"/>
    </source>
</evidence>
<proteinExistence type="predicted"/>
<gene>
    <name evidence="2" type="ORF">FME351_LOCUS8053</name>
</gene>
<comment type="caution">
    <text evidence="2">The sequence shown here is derived from an EMBL/GenBank/DDBJ whole genome shotgun (WGS) entry which is preliminary data.</text>
</comment>
<feature type="non-terminal residue" evidence="2">
    <location>
        <position position="1"/>
    </location>
</feature>
<accession>A0A817ZAM6</accession>
<protein>
    <submittedName>
        <fullName evidence="2">Uncharacterized protein</fullName>
    </submittedName>
</protein>
<dbReference type="Proteomes" id="UP000663869">
    <property type="component" value="Unassembled WGS sequence"/>
</dbReference>
<dbReference type="EMBL" id="CAJNYU010000779">
    <property type="protein sequence ID" value="CAF3389903.1"/>
    <property type="molecule type" value="Genomic_DNA"/>
</dbReference>